<evidence type="ECO:0000256" key="2">
    <source>
        <dbReference type="ARBA" id="ARBA00006484"/>
    </source>
</evidence>
<protein>
    <recommendedName>
        <fullName evidence="4">3-oxoacyl-[acyl-carrier-protein] reductase MabA</fullName>
    </recommendedName>
</protein>
<dbReference type="PANTHER" id="PTHR42879">
    <property type="entry name" value="3-OXOACYL-(ACYL-CARRIER-PROTEIN) REDUCTASE"/>
    <property type="match status" value="1"/>
</dbReference>
<dbReference type="RefSeq" id="WP_283351964.1">
    <property type="nucleotide sequence ID" value="NZ_JAWLKA010000008.1"/>
</dbReference>
<evidence type="ECO:0000256" key="5">
    <source>
        <dbReference type="ARBA" id="ARBA00047400"/>
    </source>
</evidence>
<dbReference type="Gene3D" id="3.40.50.720">
    <property type="entry name" value="NAD(P)-binding Rossmann-like Domain"/>
    <property type="match status" value="1"/>
</dbReference>
<sequence>MDMRGKTVLITGGSRGMGQQLALKLGAKGANVVVNYRRDDESAQKTVAEIEAVGGTALALKADISDTESVQQLVDAAVERFGRLDVVVANAAASAFKPLMDIRAHHIEKTMGITIQGFLDLVRISLPHMRNGGRVLAVSGWDSFRALPLHGLLGAAKAGMESIVRNLAVELAGDGVTAVGVCPGPIDTDSFRLYAGDSWDDYAKNWLTQTPSGAYATPSEVAEVMAFLCSPESVAINGQTIVVDGGLSVATMPIGFGQN</sequence>
<keyword evidence="7" id="KW-1185">Reference proteome</keyword>
<organism evidence="6 7">
    <name type="scientific">Rhodococcus jostii</name>
    <dbReference type="NCBI Taxonomy" id="132919"/>
    <lineage>
        <taxon>Bacteria</taxon>
        <taxon>Bacillati</taxon>
        <taxon>Actinomycetota</taxon>
        <taxon>Actinomycetes</taxon>
        <taxon>Mycobacteriales</taxon>
        <taxon>Nocardiaceae</taxon>
        <taxon>Rhodococcus</taxon>
    </lineage>
</organism>
<comment type="subcellular location">
    <subcellularLocation>
        <location evidence="1">Secreted</location>
        <location evidence="1">Cell wall</location>
    </subcellularLocation>
</comment>
<proteinExistence type="inferred from homology"/>
<dbReference type="PANTHER" id="PTHR42879:SF2">
    <property type="entry name" value="3-OXOACYL-[ACYL-CARRIER-PROTEIN] REDUCTASE FABG"/>
    <property type="match status" value="1"/>
</dbReference>
<keyword evidence="3" id="KW-0964">Secreted</keyword>
<dbReference type="Pfam" id="PF13561">
    <property type="entry name" value="adh_short_C2"/>
    <property type="match status" value="1"/>
</dbReference>
<comment type="caution">
    <text evidence="6">The sequence shown here is derived from an EMBL/GenBank/DDBJ whole genome shotgun (WGS) entry which is preliminary data.</text>
</comment>
<evidence type="ECO:0000256" key="4">
    <source>
        <dbReference type="ARBA" id="ARBA00040781"/>
    </source>
</evidence>
<evidence type="ECO:0000256" key="1">
    <source>
        <dbReference type="ARBA" id="ARBA00004191"/>
    </source>
</evidence>
<dbReference type="Proteomes" id="UP001185737">
    <property type="component" value="Unassembled WGS sequence"/>
</dbReference>
<dbReference type="InterPro" id="IPR050259">
    <property type="entry name" value="SDR"/>
</dbReference>
<keyword evidence="3" id="KW-0134">Cell wall</keyword>
<dbReference type="SUPFAM" id="SSF51735">
    <property type="entry name" value="NAD(P)-binding Rossmann-fold domains"/>
    <property type="match status" value="1"/>
</dbReference>
<dbReference type="PRINTS" id="PR00081">
    <property type="entry name" value="GDHRDH"/>
</dbReference>
<accession>A0ABU4CEE4</accession>
<comment type="similarity">
    <text evidence="2">Belongs to the short-chain dehydrogenases/reductases (SDR) family.</text>
</comment>
<evidence type="ECO:0000313" key="7">
    <source>
        <dbReference type="Proteomes" id="UP001185737"/>
    </source>
</evidence>
<dbReference type="InterPro" id="IPR002347">
    <property type="entry name" value="SDR_fam"/>
</dbReference>
<name>A0ABU4CEE4_RHOJO</name>
<evidence type="ECO:0000313" key="6">
    <source>
        <dbReference type="EMBL" id="MDV6281919.1"/>
    </source>
</evidence>
<dbReference type="InterPro" id="IPR036291">
    <property type="entry name" value="NAD(P)-bd_dom_sf"/>
</dbReference>
<dbReference type="EMBL" id="JAWLKA010000008">
    <property type="protein sequence ID" value="MDV6281919.1"/>
    <property type="molecule type" value="Genomic_DNA"/>
</dbReference>
<evidence type="ECO:0000256" key="3">
    <source>
        <dbReference type="ARBA" id="ARBA00022512"/>
    </source>
</evidence>
<gene>
    <name evidence="6" type="ORF">R3Q59_15540</name>
</gene>
<comment type="catalytic activity">
    <reaction evidence="5">
        <text>a (3R)-hydroxyacyl-[ACP] + NADP(+) = a 3-oxoacyl-[ACP] + NADPH + H(+)</text>
        <dbReference type="Rhea" id="RHEA:17397"/>
        <dbReference type="Rhea" id="RHEA-COMP:9916"/>
        <dbReference type="Rhea" id="RHEA-COMP:9945"/>
        <dbReference type="ChEBI" id="CHEBI:15378"/>
        <dbReference type="ChEBI" id="CHEBI:57783"/>
        <dbReference type="ChEBI" id="CHEBI:58349"/>
        <dbReference type="ChEBI" id="CHEBI:78776"/>
        <dbReference type="ChEBI" id="CHEBI:78827"/>
        <dbReference type="EC" id="1.1.1.100"/>
    </reaction>
    <physiologicalReaction direction="right-to-left" evidence="5">
        <dbReference type="Rhea" id="RHEA:17399"/>
    </physiologicalReaction>
</comment>
<reference evidence="6 7" key="1">
    <citation type="submission" date="2023-10" db="EMBL/GenBank/DDBJ databases">
        <title>Development of a sustainable strategy for remediation of hydrocarbon-contaminated territories based on the waste exchange concept.</title>
        <authorList>
            <person name="Krivoruchko A."/>
        </authorList>
    </citation>
    <scope>NUCLEOTIDE SEQUENCE [LARGE SCALE GENOMIC DNA]</scope>
    <source>
        <strain evidence="6 7">IEGM 60</strain>
    </source>
</reference>